<protein>
    <submittedName>
        <fullName evidence="1">Uncharacterized protein</fullName>
    </submittedName>
</protein>
<name>A0A6B1DW93_9CHLR</name>
<dbReference type="AlphaFoldDB" id="A0A6B1DW93"/>
<sequence length="68" mass="7856">MAADFSLPSSLGLVPPTHPELHAPWKDAKARTMGIEKSKTDRCDTIRVPHRLRREHESVELRSIQRIW</sequence>
<accession>A0A6B1DW93</accession>
<proteinExistence type="predicted"/>
<dbReference type="EMBL" id="VXPY01000071">
    <property type="protein sequence ID" value="MYD90654.1"/>
    <property type="molecule type" value="Genomic_DNA"/>
</dbReference>
<organism evidence="1">
    <name type="scientific">Caldilineaceae bacterium SB0662_bin_9</name>
    <dbReference type="NCBI Taxonomy" id="2605258"/>
    <lineage>
        <taxon>Bacteria</taxon>
        <taxon>Bacillati</taxon>
        <taxon>Chloroflexota</taxon>
        <taxon>Caldilineae</taxon>
        <taxon>Caldilineales</taxon>
        <taxon>Caldilineaceae</taxon>
    </lineage>
</organism>
<reference evidence="1" key="1">
    <citation type="submission" date="2019-09" db="EMBL/GenBank/DDBJ databases">
        <title>Characterisation of the sponge microbiome using genome-centric metagenomics.</title>
        <authorList>
            <person name="Engelberts J.P."/>
            <person name="Robbins S.J."/>
            <person name="De Goeij J.M."/>
            <person name="Aranda M."/>
            <person name="Bell S.C."/>
            <person name="Webster N.S."/>
        </authorList>
    </citation>
    <scope>NUCLEOTIDE SEQUENCE</scope>
    <source>
        <strain evidence="1">SB0662_bin_9</strain>
    </source>
</reference>
<comment type="caution">
    <text evidence="1">The sequence shown here is derived from an EMBL/GenBank/DDBJ whole genome shotgun (WGS) entry which is preliminary data.</text>
</comment>
<evidence type="ECO:0000313" key="1">
    <source>
        <dbReference type="EMBL" id="MYD90654.1"/>
    </source>
</evidence>
<gene>
    <name evidence="1" type="ORF">F4Y08_10025</name>
</gene>